<dbReference type="InterPro" id="IPR049445">
    <property type="entry name" value="TetR_SbtR-like_C"/>
</dbReference>
<sequence length="182" mass="19565">MAPRADAIRNRAGILRAARRLIAERGPEVGMDEIAAEAGVAVGTLYRHFPTKVSLVGAAMAELADEIVARLDAALARIDAGGAALAEITALLRWVALEMDQDRALREAATNLGAYSLADAERRSRDALGMMVEAAQRQGDLYADVTVDDLALLMTTMPGTDTPAARRERWLELSLRGLIRQA</sequence>
<comment type="caution">
    <text evidence="6">The sequence shown here is derived from an EMBL/GenBank/DDBJ whole genome shotgun (WGS) entry which is preliminary data.</text>
</comment>
<dbReference type="Pfam" id="PF00440">
    <property type="entry name" value="TetR_N"/>
    <property type="match status" value="1"/>
</dbReference>
<dbReference type="PRINTS" id="PR00455">
    <property type="entry name" value="HTHTETR"/>
</dbReference>
<evidence type="ECO:0000313" key="7">
    <source>
        <dbReference type="Proteomes" id="UP001589532"/>
    </source>
</evidence>
<evidence type="ECO:0000259" key="5">
    <source>
        <dbReference type="PROSITE" id="PS50977"/>
    </source>
</evidence>
<name>A0ABV5SAA1_9ACTN</name>
<feature type="DNA-binding region" description="H-T-H motif" evidence="4">
    <location>
        <begin position="30"/>
        <end position="49"/>
    </location>
</feature>
<dbReference type="PROSITE" id="PS50977">
    <property type="entry name" value="HTH_TETR_2"/>
    <property type="match status" value="1"/>
</dbReference>
<gene>
    <name evidence="6" type="ORF">ACFFSA_36285</name>
</gene>
<dbReference type="InterPro" id="IPR001647">
    <property type="entry name" value="HTH_TetR"/>
</dbReference>
<evidence type="ECO:0000256" key="3">
    <source>
        <dbReference type="ARBA" id="ARBA00023163"/>
    </source>
</evidence>
<dbReference type="InterPro" id="IPR036271">
    <property type="entry name" value="Tet_transcr_reg_TetR-rel_C_sf"/>
</dbReference>
<dbReference type="SUPFAM" id="SSF48498">
    <property type="entry name" value="Tetracyclin repressor-like, C-terminal domain"/>
    <property type="match status" value="1"/>
</dbReference>
<evidence type="ECO:0000313" key="6">
    <source>
        <dbReference type="EMBL" id="MFB9628565.1"/>
    </source>
</evidence>
<dbReference type="EMBL" id="JBHMBW010000049">
    <property type="protein sequence ID" value="MFB9628565.1"/>
    <property type="molecule type" value="Genomic_DNA"/>
</dbReference>
<dbReference type="Proteomes" id="UP001589532">
    <property type="component" value="Unassembled WGS sequence"/>
</dbReference>
<dbReference type="Gene3D" id="1.10.357.10">
    <property type="entry name" value="Tetracycline Repressor, domain 2"/>
    <property type="match status" value="1"/>
</dbReference>
<protein>
    <submittedName>
        <fullName evidence="6">TetR/AcrR family transcriptional regulator</fullName>
    </submittedName>
</protein>
<dbReference type="RefSeq" id="WP_344990765.1">
    <property type="nucleotide sequence ID" value="NZ_BAAAXV010000005.1"/>
</dbReference>
<reference evidence="6 7" key="1">
    <citation type="submission" date="2024-09" db="EMBL/GenBank/DDBJ databases">
        <authorList>
            <person name="Sun Q."/>
            <person name="Mori K."/>
        </authorList>
    </citation>
    <scope>NUCLEOTIDE SEQUENCE [LARGE SCALE GENOMIC DNA]</scope>
    <source>
        <strain evidence="6 7">JCM 3143</strain>
    </source>
</reference>
<dbReference type="InterPro" id="IPR050109">
    <property type="entry name" value="HTH-type_TetR-like_transc_reg"/>
</dbReference>
<keyword evidence="3" id="KW-0804">Transcription</keyword>
<evidence type="ECO:0000256" key="4">
    <source>
        <dbReference type="PROSITE-ProRule" id="PRU00335"/>
    </source>
</evidence>
<dbReference type="InterPro" id="IPR009057">
    <property type="entry name" value="Homeodomain-like_sf"/>
</dbReference>
<dbReference type="PANTHER" id="PTHR30055">
    <property type="entry name" value="HTH-TYPE TRANSCRIPTIONAL REGULATOR RUTR"/>
    <property type="match status" value="1"/>
</dbReference>
<dbReference type="PANTHER" id="PTHR30055:SF234">
    <property type="entry name" value="HTH-TYPE TRANSCRIPTIONAL REGULATOR BETI"/>
    <property type="match status" value="1"/>
</dbReference>
<keyword evidence="1" id="KW-0805">Transcription regulation</keyword>
<dbReference type="Pfam" id="PF21597">
    <property type="entry name" value="TetR_C_43"/>
    <property type="match status" value="1"/>
</dbReference>
<evidence type="ECO:0000256" key="1">
    <source>
        <dbReference type="ARBA" id="ARBA00023015"/>
    </source>
</evidence>
<evidence type="ECO:0000256" key="2">
    <source>
        <dbReference type="ARBA" id="ARBA00023125"/>
    </source>
</evidence>
<dbReference type="SUPFAM" id="SSF46689">
    <property type="entry name" value="Homeodomain-like"/>
    <property type="match status" value="1"/>
</dbReference>
<proteinExistence type="predicted"/>
<keyword evidence="2 4" id="KW-0238">DNA-binding</keyword>
<keyword evidence="7" id="KW-1185">Reference proteome</keyword>
<organism evidence="6 7">
    <name type="scientific">Nonomuraea helvata</name>
    <dbReference type="NCBI Taxonomy" id="37484"/>
    <lineage>
        <taxon>Bacteria</taxon>
        <taxon>Bacillati</taxon>
        <taxon>Actinomycetota</taxon>
        <taxon>Actinomycetes</taxon>
        <taxon>Streptosporangiales</taxon>
        <taxon>Streptosporangiaceae</taxon>
        <taxon>Nonomuraea</taxon>
    </lineage>
</organism>
<accession>A0ABV5SAA1</accession>
<feature type="domain" description="HTH tetR-type" evidence="5">
    <location>
        <begin position="8"/>
        <end position="67"/>
    </location>
</feature>